<feature type="compositionally biased region" description="Low complexity" evidence="1">
    <location>
        <begin position="322"/>
        <end position="333"/>
    </location>
</feature>
<reference evidence="2" key="1">
    <citation type="submission" date="2006-10" db="EMBL/GenBank/DDBJ databases">
        <authorList>
            <person name="Amadeo P."/>
            <person name="Zhao Q."/>
            <person name="Wortman J."/>
            <person name="Fraser-Liggett C."/>
            <person name="Carlton J."/>
        </authorList>
    </citation>
    <scope>NUCLEOTIDE SEQUENCE</scope>
    <source>
        <strain evidence="2">G3</strain>
    </source>
</reference>
<proteinExistence type="predicted"/>
<organism evidence="2 3">
    <name type="scientific">Trichomonas vaginalis (strain ATCC PRA-98 / G3)</name>
    <dbReference type="NCBI Taxonomy" id="412133"/>
    <lineage>
        <taxon>Eukaryota</taxon>
        <taxon>Metamonada</taxon>
        <taxon>Parabasalia</taxon>
        <taxon>Trichomonadida</taxon>
        <taxon>Trichomonadidae</taxon>
        <taxon>Trichomonas</taxon>
    </lineage>
</organism>
<dbReference type="AlphaFoldDB" id="A2ENX3"/>
<evidence type="ECO:0000256" key="1">
    <source>
        <dbReference type="SAM" id="MobiDB-lite"/>
    </source>
</evidence>
<dbReference type="VEuPathDB" id="TrichDB:TVAG_216390"/>
<gene>
    <name evidence="2" type="ORF">TVAG_216390</name>
</gene>
<protein>
    <submittedName>
        <fullName evidence="2">AT hook motif family protein</fullName>
    </submittedName>
</protein>
<feature type="compositionally biased region" description="Basic and acidic residues" evidence="1">
    <location>
        <begin position="250"/>
        <end position="263"/>
    </location>
</feature>
<name>A2ENX3_TRIV3</name>
<evidence type="ECO:0000313" key="3">
    <source>
        <dbReference type="Proteomes" id="UP000001542"/>
    </source>
</evidence>
<evidence type="ECO:0000313" key="2">
    <source>
        <dbReference type="EMBL" id="EAY05663.1"/>
    </source>
</evidence>
<feature type="region of interest" description="Disordered" evidence="1">
    <location>
        <begin position="210"/>
        <end position="396"/>
    </location>
</feature>
<feature type="compositionally biased region" description="Low complexity" evidence="1">
    <location>
        <begin position="272"/>
        <end position="288"/>
    </location>
</feature>
<feature type="region of interest" description="Disordered" evidence="1">
    <location>
        <begin position="153"/>
        <end position="179"/>
    </location>
</feature>
<dbReference type="VEuPathDB" id="TrichDB:TVAGG3_0249570"/>
<dbReference type="KEGG" id="tva:4763532"/>
<dbReference type="InParanoid" id="A2ENX3"/>
<feature type="compositionally biased region" description="Acidic residues" evidence="1">
    <location>
        <begin position="232"/>
        <end position="242"/>
    </location>
</feature>
<feature type="compositionally biased region" description="Polar residues" evidence="1">
    <location>
        <begin position="17"/>
        <end position="42"/>
    </location>
</feature>
<feature type="region of interest" description="Disordered" evidence="1">
    <location>
        <begin position="1"/>
        <end position="42"/>
    </location>
</feature>
<feature type="compositionally biased region" description="Basic residues" evidence="1">
    <location>
        <begin position="376"/>
        <end position="385"/>
    </location>
</feature>
<dbReference type="Proteomes" id="UP000001542">
    <property type="component" value="Unassembled WGS sequence"/>
</dbReference>
<keyword evidence="3" id="KW-1185">Reference proteome</keyword>
<reference evidence="2" key="2">
    <citation type="journal article" date="2007" name="Science">
        <title>Draft genome sequence of the sexually transmitted pathogen Trichomonas vaginalis.</title>
        <authorList>
            <person name="Carlton J.M."/>
            <person name="Hirt R.P."/>
            <person name="Silva J.C."/>
            <person name="Delcher A.L."/>
            <person name="Schatz M."/>
            <person name="Zhao Q."/>
            <person name="Wortman J.R."/>
            <person name="Bidwell S.L."/>
            <person name="Alsmark U.C.M."/>
            <person name="Besteiro S."/>
            <person name="Sicheritz-Ponten T."/>
            <person name="Noel C.J."/>
            <person name="Dacks J.B."/>
            <person name="Foster P.G."/>
            <person name="Simillion C."/>
            <person name="Van de Peer Y."/>
            <person name="Miranda-Saavedra D."/>
            <person name="Barton G.J."/>
            <person name="Westrop G.D."/>
            <person name="Mueller S."/>
            <person name="Dessi D."/>
            <person name="Fiori P.L."/>
            <person name="Ren Q."/>
            <person name="Paulsen I."/>
            <person name="Zhang H."/>
            <person name="Bastida-Corcuera F.D."/>
            <person name="Simoes-Barbosa A."/>
            <person name="Brown M.T."/>
            <person name="Hayes R.D."/>
            <person name="Mukherjee M."/>
            <person name="Okumura C.Y."/>
            <person name="Schneider R."/>
            <person name="Smith A.J."/>
            <person name="Vanacova S."/>
            <person name="Villalvazo M."/>
            <person name="Haas B.J."/>
            <person name="Pertea M."/>
            <person name="Feldblyum T.V."/>
            <person name="Utterback T.R."/>
            <person name="Shu C.L."/>
            <person name="Osoegawa K."/>
            <person name="de Jong P.J."/>
            <person name="Hrdy I."/>
            <person name="Horvathova L."/>
            <person name="Zubacova Z."/>
            <person name="Dolezal P."/>
            <person name="Malik S.B."/>
            <person name="Logsdon J.M. Jr."/>
            <person name="Henze K."/>
            <person name="Gupta A."/>
            <person name="Wang C.C."/>
            <person name="Dunne R.L."/>
            <person name="Upcroft J.A."/>
            <person name="Upcroft P."/>
            <person name="White O."/>
            <person name="Salzberg S.L."/>
            <person name="Tang P."/>
            <person name="Chiu C.-H."/>
            <person name="Lee Y.-S."/>
            <person name="Embley T.M."/>
            <person name="Coombs G.H."/>
            <person name="Mottram J.C."/>
            <person name="Tachezy J."/>
            <person name="Fraser-Liggett C.M."/>
            <person name="Johnson P.J."/>
        </authorList>
    </citation>
    <scope>NUCLEOTIDE SEQUENCE [LARGE SCALE GENOMIC DNA]</scope>
    <source>
        <strain evidence="2">G3</strain>
    </source>
</reference>
<sequence length="471" mass="53378">MSESTSSVQIEERDQADVQSETPVLPKTRSQTASLPQKPSNQPKFPLPSYLVGVLSEEKWNSFSLAKQKICMRILKSPNSFYFRFRPPWEETKVGPFSKEEEAMFYRRMDYFQKTLGIKNALWGYFAIPFIGRVGYQLSTFYRNQVKTGKIKDEDYSKDDKGDLKSTRPRSKHEIPEPLSKKLTDEAYNFILNQIEGLDIKDEDIGDDYTIGKRPRKQRSYSDNDFTADEKDFNDDNLDNPDDPFVQGHPNEHGSKSAKDGSAQKDNSAQKSENASGSAENGGSSNSNTERSQNQAGNSHSNQNADSEIRQSASETADSSKQEAAAPAQQNPAPRKRGRPRKNPIDPNAPKPQPARPKADGNNDEESDFSGLVSRIRSRHHHSQKKNVDYDSDEEGCPLVGGMDPVSHRPMRNPAVNQEGYVLDYDSWTRVLNGTARMPFDTNIHNLNELRVLNRRNYNELRMTFINFNPI</sequence>
<dbReference type="EMBL" id="DS113443">
    <property type="protein sequence ID" value="EAY05663.1"/>
    <property type="molecule type" value="Genomic_DNA"/>
</dbReference>
<accession>A2ENX3</accession>
<feature type="compositionally biased region" description="Polar residues" evidence="1">
    <location>
        <begin position="289"/>
        <end position="319"/>
    </location>
</feature>
<dbReference type="RefSeq" id="XP_001317886.1">
    <property type="nucleotide sequence ID" value="XM_001317851.1"/>
</dbReference>
<dbReference type="OMA" id="KEHELFM"/>